<evidence type="ECO:0000256" key="8">
    <source>
        <dbReference type="ARBA" id="ARBA00022840"/>
    </source>
</evidence>
<evidence type="ECO:0000256" key="2">
    <source>
        <dbReference type="ARBA" id="ARBA00005153"/>
    </source>
</evidence>
<feature type="binding site" evidence="10">
    <location>
        <begin position="225"/>
        <end position="231"/>
    </location>
    <ligand>
        <name>ATP</name>
        <dbReference type="ChEBI" id="CHEBI:30616"/>
    </ligand>
</feature>
<keyword evidence="5 10" id="KW-0547">Nucleotide-binding</keyword>
<dbReference type="EC" id="6.3.5.2" evidence="3"/>
<evidence type="ECO:0000313" key="13">
    <source>
        <dbReference type="Proteomes" id="UP000178370"/>
    </source>
</evidence>
<dbReference type="Gene3D" id="3.40.50.880">
    <property type="match status" value="1"/>
</dbReference>
<protein>
    <recommendedName>
        <fullName evidence="3">GMP synthase (glutamine-hydrolyzing)</fullName>
        <ecNumber evidence="3">6.3.5.2</ecNumber>
    </recommendedName>
</protein>
<accession>A0A1F6CLZ3</accession>
<evidence type="ECO:0000256" key="9">
    <source>
        <dbReference type="ARBA" id="ARBA00022962"/>
    </source>
</evidence>
<name>A0A1F6CLZ3_9BACT</name>
<dbReference type="PRINTS" id="PR00096">
    <property type="entry name" value="GATASE"/>
</dbReference>
<dbReference type="Pfam" id="PF00958">
    <property type="entry name" value="GMP_synt_C"/>
    <property type="match status" value="1"/>
</dbReference>
<dbReference type="Pfam" id="PF03054">
    <property type="entry name" value="tRNA_Me_trans"/>
    <property type="match status" value="1"/>
</dbReference>
<keyword evidence="6 10" id="KW-0332">GMP biosynthesis</keyword>
<dbReference type="PRINTS" id="PR00097">
    <property type="entry name" value="ANTSNTHASEII"/>
</dbReference>
<proteinExistence type="predicted"/>
<dbReference type="InterPro" id="IPR029062">
    <property type="entry name" value="Class_I_gatase-like"/>
</dbReference>
<evidence type="ECO:0000256" key="6">
    <source>
        <dbReference type="ARBA" id="ARBA00022749"/>
    </source>
</evidence>
<dbReference type="NCBIfam" id="NF000848">
    <property type="entry name" value="PRK00074.1"/>
    <property type="match status" value="1"/>
</dbReference>
<dbReference type="InterPro" id="IPR017926">
    <property type="entry name" value="GATASE"/>
</dbReference>
<dbReference type="GO" id="GO:0005524">
    <property type="term" value="F:ATP binding"/>
    <property type="evidence" value="ECO:0007669"/>
    <property type="project" value="UniProtKB-UniRule"/>
</dbReference>
<dbReference type="AlphaFoldDB" id="A0A1F6CLZ3"/>
<evidence type="ECO:0000256" key="1">
    <source>
        <dbReference type="ARBA" id="ARBA00002332"/>
    </source>
</evidence>
<dbReference type="SUPFAM" id="SSF54810">
    <property type="entry name" value="GMP synthetase C-terminal dimerisation domain"/>
    <property type="match status" value="1"/>
</dbReference>
<comment type="caution">
    <text evidence="12">The sequence shown here is derived from an EMBL/GenBank/DDBJ whole genome shotgun (WGS) entry which is preliminary data.</text>
</comment>
<dbReference type="GO" id="GO:0005829">
    <property type="term" value="C:cytosol"/>
    <property type="evidence" value="ECO:0007669"/>
    <property type="project" value="TreeGrafter"/>
</dbReference>
<dbReference type="GO" id="GO:0003921">
    <property type="term" value="F:GMP synthase activity"/>
    <property type="evidence" value="ECO:0007669"/>
    <property type="project" value="InterPro"/>
</dbReference>
<evidence type="ECO:0000256" key="10">
    <source>
        <dbReference type="PROSITE-ProRule" id="PRU00886"/>
    </source>
</evidence>
<dbReference type="PROSITE" id="PS51553">
    <property type="entry name" value="GMPS_ATP_PPASE"/>
    <property type="match status" value="1"/>
</dbReference>
<keyword evidence="7 10" id="KW-0658">Purine biosynthesis</keyword>
<dbReference type="Gene3D" id="3.30.300.10">
    <property type="match status" value="1"/>
</dbReference>
<evidence type="ECO:0000256" key="3">
    <source>
        <dbReference type="ARBA" id="ARBA00012746"/>
    </source>
</evidence>
<keyword evidence="4" id="KW-0436">Ligase</keyword>
<reference evidence="12 13" key="1">
    <citation type="journal article" date="2016" name="Nat. Commun.">
        <title>Thousands of microbial genomes shed light on interconnected biogeochemical processes in an aquifer system.</title>
        <authorList>
            <person name="Anantharaman K."/>
            <person name="Brown C.T."/>
            <person name="Hug L.A."/>
            <person name="Sharon I."/>
            <person name="Castelle C.J."/>
            <person name="Probst A.J."/>
            <person name="Thomas B.C."/>
            <person name="Singh A."/>
            <person name="Wilkins M.J."/>
            <person name="Karaoz U."/>
            <person name="Brodie E.L."/>
            <person name="Williams K.H."/>
            <person name="Hubbard S.S."/>
            <person name="Banfield J.F."/>
        </authorList>
    </citation>
    <scope>NUCLEOTIDE SEQUENCE [LARGE SCALE GENOMIC DNA]</scope>
</reference>
<keyword evidence="9" id="KW-0315">Glutamine amidotransferase</keyword>
<feature type="domain" description="GMPS ATP-PPase" evidence="11">
    <location>
        <begin position="198"/>
        <end position="386"/>
    </location>
</feature>
<dbReference type="Pfam" id="PF00117">
    <property type="entry name" value="GATase"/>
    <property type="match status" value="1"/>
</dbReference>
<evidence type="ECO:0000313" key="12">
    <source>
        <dbReference type="EMBL" id="OGG50155.1"/>
    </source>
</evidence>
<dbReference type="STRING" id="1798482.A2763_00250"/>
<comment type="pathway">
    <text evidence="2">Purine metabolism; GMP biosynthesis; GMP from XMP (L-Gln route): step 1/1.</text>
</comment>
<comment type="function">
    <text evidence="1">Catalyzes the synthesis of GMP from XMP.</text>
</comment>
<dbReference type="PANTHER" id="PTHR11922:SF2">
    <property type="entry name" value="GMP SYNTHASE [GLUTAMINE-HYDROLYZING]"/>
    <property type="match status" value="1"/>
</dbReference>
<dbReference type="Proteomes" id="UP000178370">
    <property type="component" value="Unassembled WGS sequence"/>
</dbReference>
<evidence type="ECO:0000256" key="5">
    <source>
        <dbReference type="ARBA" id="ARBA00022741"/>
    </source>
</evidence>
<dbReference type="SUPFAM" id="SSF52402">
    <property type="entry name" value="Adenine nucleotide alpha hydrolases-like"/>
    <property type="match status" value="1"/>
</dbReference>
<dbReference type="PROSITE" id="PS51273">
    <property type="entry name" value="GATASE_TYPE_1"/>
    <property type="match status" value="1"/>
</dbReference>
<dbReference type="PANTHER" id="PTHR11922">
    <property type="entry name" value="GMP SYNTHASE-RELATED"/>
    <property type="match status" value="1"/>
</dbReference>
<evidence type="ECO:0000256" key="4">
    <source>
        <dbReference type="ARBA" id="ARBA00022598"/>
    </source>
</evidence>
<dbReference type="SUPFAM" id="SSF52317">
    <property type="entry name" value="Class I glutamine amidotransferase-like"/>
    <property type="match status" value="1"/>
</dbReference>
<dbReference type="EMBL" id="MFKV01000018">
    <property type="protein sequence ID" value="OGG50155.1"/>
    <property type="molecule type" value="Genomic_DNA"/>
</dbReference>
<sequence length="511" mass="55628">MRVRQTKHFILVFSMGSQFDHLILQQLAKLGIYAVVADPASVTAEDVKKAAPAGIILSGGPASVSYGELPPFDPAIFDLGIPVLGVCLGFQMWAKHIGAKVSPQAKREFGVHTFRITQDDPLFEGIPKESLVLESHGDAIEPYDGLQVLGTTDNAPVAAGRYKHLVGVQFHPEVSDTSYGSSIYENFAFKICGILDRFPAHSIAQEKIEQLKAQVSGKKVLVALSGGSDSSVVAYLLKEAGAKLKGVYIHGIDRPDDEAYVKKYFGGQDWIEVEIADATDQFLAALQGKLEMREKRLAMRGVYKEVLEKKIEEFGADFIAQGTLYTDLRESGMGHATGATVAEIKVHHNTNLGFSVPELAPLEDQVKDSARNIGRDIGVPEDLLIRHPFPGPGLVVRIEGEVTAENLKVARTVDGIYIEELRAAGLYNSVWQAGATLTRSMHTESKGDGAGLGAVLALWAVWSVNGFTARFAQLPYEFLDKVSRRITNEVREVGAVVYRISDKPPATIEWG</sequence>
<dbReference type="InterPro" id="IPR025777">
    <property type="entry name" value="GMPS_ATP_PPase_dom"/>
</dbReference>
<dbReference type="Gene3D" id="3.40.50.620">
    <property type="entry name" value="HUPs"/>
    <property type="match status" value="1"/>
</dbReference>
<dbReference type="UniPathway" id="UPA00189">
    <property type="reaction ID" value="UER00296"/>
</dbReference>
<evidence type="ECO:0000259" key="11">
    <source>
        <dbReference type="PROSITE" id="PS51553"/>
    </source>
</evidence>
<evidence type="ECO:0000256" key="7">
    <source>
        <dbReference type="ARBA" id="ARBA00022755"/>
    </source>
</evidence>
<keyword evidence="8 10" id="KW-0067">ATP-binding</keyword>
<dbReference type="InterPro" id="IPR001674">
    <property type="entry name" value="GMP_synth_C"/>
</dbReference>
<gene>
    <name evidence="12" type="ORF">A2763_00250</name>
</gene>
<dbReference type="InterPro" id="IPR014729">
    <property type="entry name" value="Rossmann-like_a/b/a_fold"/>
</dbReference>
<organism evidence="12 13">
    <name type="scientific">Candidatus Kaiserbacteria bacterium RIFCSPHIGHO2_01_FULL_54_36</name>
    <dbReference type="NCBI Taxonomy" id="1798482"/>
    <lineage>
        <taxon>Bacteria</taxon>
        <taxon>Candidatus Kaiseribacteriota</taxon>
    </lineage>
</organism>